<keyword evidence="8" id="KW-0094">Blood coagulation</keyword>
<dbReference type="InterPro" id="IPR032675">
    <property type="entry name" value="LRR_dom_sf"/>
</dbReference>
<evidence type="ECO:0000256" key="2">
    <source>
        <dbReference type="ARBA" id="ARBA00022614"/>
    </source>
</evidence>
<evidence type="ECO:0000259" key="13">
    <source>
        <dbReference type="SMART" id="SM00082"/>
    </source>
</evidence>
<feature type="domain" description="LRRNT" evidence="12">
    <location>
        <begin position="40"/>
        <end position="77"/>
    </location>
</feature>
<keyword evidence="6" id="KW-0130">Cell adhesion</keyword>
<keyword evidence="15" id="KW-1185">Reference proteome</keyword>
<evidence type="ECO:0000256" key="11">
    <source>
        <dbReference type="SAM" id="Phobius"/>
    </source>
</evidence>
<dbReference type="Proteomes" id="UP001166052">
    <property type="component" value="Unassembled WGS sequence"/>
</dbReference>
<keyword evidence="10" id="KW-1015">Disulfide bond</keyword>
<keyword evidence="3 11" id="KW-0812">Transmembrane</keyword>
<dbReference type="PANTHER" id="PTHR22650">
    <property type="entry name" value="GLYCOPROTEIN IB BETA"/>
    <property type="match status" value="1"/>
</dbReference>
<dbReference type="SMART" id="SM00082">
    <property type="entry name" value="LRRCT"/>
    <property type="match status" value="1"/>
</dbReference>
<evidence type="ECO:0000256" key="3">
    <source>
        <dbReference type="ARBA" id="ARBA00022692"/>
    </source>
</evidence>
<feature type="domain" description="LRRCT" evidence="13">
    <location>
        <begin position="107"/>
        <end position="158"/>
    </location>
</feature>
<keyword evidence="4" id="KW-0356">Hemostasis</keyword>
<evidence type="ECO:0000256" key="6">
    <source>
        <dbReference type="ARBA" id="ARBA00022889"/>
    </source>
</evidence>
<feature type="non-terminal residue" evidence="14">
    <location>
        <position position="1"/>
    </location>
</feature>
<dbReference type="SUPFAM" id="SSF52058">
    <property type="entry name" value="L domain-like"/>
    <property type="match status" value="1"/>
</dbReference>
<protein>
    <submittedName>
        <fullName evidence="14">GPIX protein</fullName>
    </submittedName>
</protein>
<dbReference type="EMBL" id="JAAWVN010022578">
    <property type="protein sequence ID" value="MBN3293676.1"/>
    <property type="molecule type" value="Genomic_DNA"/>
</dbReference>
<proteinExistence type="predicted"/>
<organism evidence="14 15">
    <name type="scientific">Polypterus senegalus</name>
    <name type="common">Senegal bichir</name>
    <dbReference type="NCBI Taxonomy" id="55291"/>
    <lineage>
        <taxon>Eukaryota</taxon>
        <taxon>Metazoa</taxon>
        <taxon>Chordata</taxon>
        <taxon>Craniata</taxon>
        <taxon>Vertebrata</taxon>
        <taxon>Euteleostomi</taxon>
        <taxon>Actinopterygii</taxon>
        <taxon>Polypteriformes</taxon>
        <taxon>Polypteridae</taxon>
        <taxon>Polypterus</taxon>
    </lineage>
</organism>
<evidence type="ECO:0000256" key="9">
    <source>
        <dbReference type="ARBA" id="ARBA00023136"/>
    </source>
</evidence>
<evidence type="ECO:0000256" key="1">
    <source>
        <dbReference type="ARBA" id="ARBA00004479"/>
    </source>
</evidence>
<evidence type="ECO:0000256" key="5">
    <source>
        <dbReference type="ARBA" id="ARBA00022729"/>
    </source>
</evidence>
<name>A0ABS2Z657_POLSE</name>
<dbReference type="SMART" id="SM00013">
    <property type="entry name" value="LRRNT"/>
    <property type="match status" value="1"/>
</dbReference>
<dbReference type="PANTHER" id="PTHR22650:SF6">
    <property type="entry name" value="PLATELET GLYCOPROTEIN IX"/>
    <property type="match status" value="1"/>
</dbReference>
<evidence type="ECO:0000313" key="14">
    <source>
        <dbReference type="EMBL" id="MBN3293676.1"/>
    </source>
</evidence>
<keyword evidence="9 11" id="KW-0472">Membrane</keyword>
<accession>A0ABS2Z657</accession>
<reference evidence="14" key="1">
    <citation type="journal article" date="2021" name="Cell">
        <title>Tracing the genetic footprints of vertebrate landing in non-teleost ray-finned fishes.</title>
        <authorList>
            <person name="Bi X."/>
            <person name="Wang K."/>
            <person name="Yang L."/>
            <person name="Pan H."/>
            <person name="Jiang H."/>
            <person name="Wei Q."/>
            <person name="Fang M."/>
            <person name="Yu H."/>
            <person name="Zhu C."/>
            <person name="Cai Y."/>
            <person name="He Y."/>
            <person name="Gan X."/>
            <person name="Zeng H."/>
            <person name="Yu D."/>
            <person name="Zhu Y."/>
            <person name="Jiang H."/>
            <person name="Qiu Q."/>
            <person name="Yang H."/>
            <person name="Zhang Y.E."/>
            <person name="Wang W."/>
            <person name="Zhu M."/>
            <person name="He S."/>
            <person name="Zhang G."/>
        </authorList>
    </citation>
    <scope>NUCLEOTIDE SEQUENCE</scope>
    <source>
        <strain evidence="14">Bchr_001</strain>
    </source>
</reference>
<keyword evidence="5" id="KW-0732">Signal</keyword>
<evidence type="ECO:0000256" key="8">
    <source>
        <dbReference type="ARBA" id="ARBA00023084"/>
    </source>
</evidence>
<comment type="caution">
    <text evidence="14">The sequence shown here is derived from an EMBL/GenBank/DDBJ whole genome shotgun (WGS) entry which is preliminary data.</text>
</comment>
<dbReference type="InterPro" id="IPR000483">
    <property type="entry name" value="Cys-rich_flank_reg_C"/>
</dbReference>
<evidence type="ECO:0000313" key="15">
    <source>
        <dbReference type="Proteomes" id="UP001166052"/>
    </source>
</evidence>
<feature type="non-terminal residue" evidence="14">
    <location>
        <position position="222"/>
    </location>
</feature>
<sequence length="222" mass="24807">MQACFTIYACENTKKRQRMIMKATVVCNILLFLHTSSFSMCPSPCICTQYRHGGLHVDCSSRFLKNVYMSLPENTVSLSFHNNMLTNIRPGQLDKLHHIQTLNLSQNPWSCDCNIAYLKHWIEDNPNVVVTGATCQSPLHCQRMPIIHLTGNEFASCGGRQHVDCQGFFANTVIMLSLMLLVIILVAWAASVSKGLAWQVATNPYISEADLPMGSRVRLASS</sequence>
<evidence type="ECO:0000256" key="4">
    <source>
        <dbReference type="ARBA" id="ARBA00022696"/>
    </source>
</evidence>
<keyword evidence="7 11" id="KW-1133">Transmembrane helix</keyword>
<gene>
    <name evidence="14" type="primary">Gp9_1</name>
    <name evidence="14" type="ORF">GTO92_0020570</name>
</gene>
<dbReference type="InterPro" id="IPR052313">
    <property type="entry name" value="GPIb-IX-V_Complex"/>
</dbReference>
<dbReference type="InterPro" id="IPR000372">
    <property type="entry name" value="LRRNT"/>
</dbReference>
<comment type="subcellular location">
    <subcellularLocation>
        <location evidence="1">Membrane</location>
        <topology evidence="1">Single-pass type I membrane protein</topology>
    </subcellularLocation>
</comment>
<evidence type="ECO:0000256" key="10">
    <source>
        <dbReference type="ARBA" id="ARBA00023157"/>
    </source>
</evidence>
<feature type="transmembrane region" description="Helical" evidence="11">
    <location>
        <begin position="168"/>
        <end position="190"/>
    </location>
</feature>
<evidence type="ECO:0000256" key="7">
    <source>
        <dbReference type="ARBA" id="ARBA00022989"/>
    </source>
</evidence>
<keyword evidence="2" id="KW-0433">Leucine-rich repeat</keyword>
<evidence type="ECO:0000259" key="12">
    <source>
        <dbReference type="SMART" id="SM00013"/>
    </source>
</evidence>
<dbReference type="Gene3D" id="3.80.10.10">
    <property type="entry name" value="Ribonuclease Inhibitor"/>
    <property type="match status" value="1"/>
</dbReference>